<feature type="signal peptide" evidence="1">
    <location>
        <begin position="1"/>
        <end position="23"/>
    </location>
</feature>
<reference evidence="3" key="1">
    <citation type="journal article" date="2021" name="PeerJ">
        <title>Extensive microbial diversity within the chicken gut microbiome revealed by metagenomics and culture.</title>
        <authorList>
            <person name="Gilroy R."/>
            <person name="Ravi A."/>
            <person name="Getino M."/>
            <person name="Pursley I."/>
            <person name="Horton D.L."/>
            <person name="Alikhan N.F."/>
            <person name="Baker D."/>
            <person name="Gharbi K."/>
            <person name="Hall N."/>
            <person name="Watson M."/>
            <person name="Adriaenssens E.M."/>
            <person name="Foster-Nyarko E."/>
            <person name="Jarju S."/>
            <person name="Secka A."/>
            <person name="Antonio M."/>
            <person name="Oren A."/>
            <person name="Chaudhuri R.R."/>
            <person name="La Ragione R."/>
            <person name="Hildebrand F."/>
            <person name="Pallen M.J."/>
        </authorList>
    </citation>
    <scope>NUCLEOTIDE SEQUENCE</scope>
    <source>
        <strain evidence="3">CHK55-1828</strain>
    </source>
</reference>
<dbReference type="PROSITE" id="PS51257">
    <property type="entry name" value="PROKAR_LIPOPROTEIN"/>
    <property type="match status" value="1"/>
</dbReference>
<accession>A0A921HWM1</accession>
<evidence type="ECO:0000256" key="1">
    <source>
        <dbReference type="SAM" id="SignalP"/>
    </source>
</evidence>
<dbReference type="AlphaFoldDB" id="A0A921HWM1"/>
<comment type="caution">
    <text evidence="3">The sequence shown here is derived from an EMBL/GenBank/DDBJ whole genome shotgun (WGS) entry which is preliminary data.</text>
</comment>
<evidence type="ECO:0000259" key="2">
    <source>
        <dbReference type="Pfam" id="PF14322"/>
    </source>
</evidence>
<gene>
    <name evidence="3" type="ORF">K8W02_08180</name>
</gene>
<dbReference type="InterPro" id="IPR011990">
    <property type="entry name" value="TPR-like_helical_dom_sf"/>
</dbReference>
<sequence>MKKMKTKHILYGCLLGGAMLVSSCSDFTDVQPKGKNLLSTTTQLEMLLNRPYEMSSGDGPQFLGDVITTLNNVPNLLSQPTPTRTSIILEWDASLQDRLAELTASDDEYDSYYGVIGQVANPILSHIDAATGDPAVKNQLRCEALTLRAYFHYLVVNKFAKAYNPATAVEDPGVPYVLETQDVAQPTVKMTVQEVYDHILADVQEAIDLDGMPTVAVNRMRMSKPCAYAVKALALLSMQRFDEAEEAARQALALNGAVDNYYEMLTTSADATGNPYNVLLRPQLECQEDMFFTYYMEYFEALTPESMERFEPGYATLELIDTDKKMYAGTMPGMATSMLGLDDRYIMTMDLNSGWNMAGLRTTQMYLIVAEAEIHKGNYAEAMHALDAIRVNRLAPETYQPLEGTVTTEADAIRHLKQVSHGENIYSVYNFIHRKRWNQVSGWEETFTKTLAGNTYTLTPDSPLWIFPFGQNVLANNPNITQNYK</sequence>
<dbReference type="Pfam" id="PF14322">
    <property type="entry name" value="SusD-like_3"/>
    <property type="match status" value="1"/>
</dbReference>
<dbReference type="EMBL" id="DYVX01000066">
    <property type="protein sequence ID" value="HJF92344.1"/>
    <property type="molecule type" value="Genomic_DNA"/>
</dbReference>
<feature type="chain" id="PRO_5037346958" evidence="1">
    <location>
        <begin position="24"/>
        <end position="485"/>
    </location>
</feature>
<protein>
    <submittedName>
        <fullName evidence="3">RagB/SusD family nutrient uptake outer membrane protein</fullName>
    </submittedName>
</protein>
<dbReference type="RefSeq" id="WP_276827889.1">
    <property type="nucleotide sequence ID" value="NZ_DYVX01000066.1"/>
</dbReference>
<reference evidence="3" key="2">
    <citation type="submission" date="2021-09" db="EMBL/GenBank/DDBJ databases">
        <authorList>
            <person name="Gilroy R."/>
        </authorList>
    </citation>
    <scope>NUCLEOTIDE SEQUENCE</scope>
    <source>
        <strain evidence="3">CHK55-1828</strain>
    </source>
</reference>
<feature type="domain" description="SusD-like N-terminal" evidence="2">
    <location>
        <begin position="107"/>
        <end position="230"/>
    </location>
</feature>
<dbReference type="Gene3D" id="1.25.40.390">
    <property type="match status" value="1"/>
</dbReference>
<dbReference type="Proteomes" id="UP000717835">
    <property type="component" value="Unassembled WGS sequence"/>
</dbReference>
<dbReference type="InterPro" id="IPR033985">
    <property type="entry name" value="SusD-like_N"/>
</dbReference>
<organism evidence="3 4">
    <name type="scientific">Mediterranea massiliensis</name>
    <dbReference type="NCBI Taxonomy" id="1841865"/>
    <lineage>
        <taxon>Bacteria</taxon>
        <taxon>Pseudomonadati</taxon>
        <taxon>Bacteroidota</taxon>
        <taxon>Bacteroidia</taxon>
        <taxon>Bacteroidales</taxon>
        <taxon>Bacteroidaceae</taxon>
        <taxon>Mediterranea</taxon>
    </lineage>
</organism>
<proteinExistence type="predicted"/>
<evidence type="ECO:0000313" key="3">
    <source>
        <dbReference type="EMBL" id="HJF92344.1"/>
    </source>
</evidence>
<keyword evidence="1" id="KW-0732">Signal</keyword>
<evidence type="ECO:0000313" key="4">
    <source>
        <dbReference type="Proteomes" id="UP000717835"/>
    </source>
</evidence>
<name>A0A921HWM1_9BACT</name>
<dbReference type="SUPFAM" id="SSF48452">
    <property type="entry name" value="TPR-like"/>
    <property type="match status" value="1"/>
</dbReference>